<comment type="caution">
    <text evidence="10">The sequence shown here is derived from an EMBL/GenBank/DDBJ whole genome shotgun (WGS) entry which is preliminary data.</text>
</comment>
<feature type="chain" id="PRO_5035255665" evidence="8">
    <location>
        <begin position="21"/>
        <end position="143"/>
    </location>
</feature>
<keyword evidence="6" id="KW-0027">Amidation</keyword>
<comment type="subcellular location">
    <subcellularLocation>
        <location evidence="1 7">Secreted</location>
    </subcellularLocation>
</comment>
<evidence type="ECO:0000256" key="7">
    <source>
        <dbReference type="RuleBase" id="RU004362"/>
    </source>
</evidence>
<dbReference type="SMART" id="SM00029">
    <property type="entry name" value="GASTRIN"/>
    <property type="match status" value="1"/>
</dbReference>
<evidence type="ECO:0000256" key="2">
    <source>
        <dbReference type="ARBA" id="ARBA00006273"/>
    </source>
</evidence>
<evidence type="ECO:0000256" key="3">
    <source>
        <dbReference type="ARBA" id="ARBA00022525"/>
    </source>
</evidence>
<feature type="domain" description="Gastrin/cholecystokinin peptide hormone" evidence="9">
    <location>
        <begin position="4"/>
        <end position="74"/>
    </location>
</feature>
<gene>
    <name evidence="10" type="ORF">LTLLF_189190</name>
</gene>
<dbReference type="GO" id="GO:0030424">
    <property type="term" value="C:axon"/>
    <property type="evidence" value="ECO:0007669"/>
    <property type="project" value="TreeGrafter"/>
</dbReference>
<dbReference type="EMBL" id="JAATJU010025544">
    <property type="protein sequence ID" value="KAH0503445.1"/>
    <property type="molecule type" value="Genomic_DNA"/>
</dbReference>
<keyword evidence="3" id="KW-0964">Secreted</keyword>
<evidence type="ECO:0000256" key="6">
    <source>
        <dbReference type="ARBA" id="ARBA00022815"/>
    </source>
</evidence>
<name>A0A8J6G298_MICOH</name>
<dbReference type="PROSITE" id="PS00259">
    <property type="entry name" value="GASTRIN"/>
    <property type="match status" value="1"/>
</dbReference>
<keyword evidence="5" id="KW-0165">Cleavage on pair of basic residues</keyword>
<dbReference type="AlphaFoldDB" id="A0A8J6G298"/>
<evidence type="ECO:0000313" key="11">
    <source>
        <dbReference type="Proteomes" id="UP000710432"/>
    </source>
</evidence>
<dbReference type="PANTHER" id="PTHR10786:SF0">
    <property type="entry name" value="CHOLECYSTOKININ"/>
    <property type="match status" value="1"/>
</dbReference>
<dbReference type="PANTHER" id="PTHR10786">
    <property type="entry name" value="CHOLECYSTOKININ"/>
    <property type="match status" value="1"/>
</dbReference>
<dbReference type="InterPro" id="IPR015499">
    <property type="entry name" value="CCK-like"/>
</dbReference>
<dbReference type="GO" id="GO:0005615">
    <property type="term" value="C:extracellular space"/>
    <property type="evidence" value="ECO:0007669"/>
    <property type="project" value="TreeGrafter"/>
</dbReference>
<dbReference type="Proteomes" id="UP000710432">
    <property type="component" value="Unassembled WGS sequence"/>
</dbReference>
<reference evidence="10" key="1">
    <citation type="submission" date="2020-03" db="EMBL/GenBank/DDBJ databases">
        <title>Studies in the Genomics of Life Span.</title>
        <authorList>
            <person name="Glass D."/>
        </authorList>
    </citation>
    <scope>NUCLEOTIDE SEQUENCE</scope>
    <source>
        <strain evidence="10">LTLLF</strain>
        <tissue evidence="10">Muscle</tissue>
    </source>
</reference>
<evidence type="ECO:0000313" key="10">
    <source>
        <dbReference type="EMBL" id="KAH0503445.1"/>
    </source>
</evidence>
<accession>A0A8J6G298</accession>
<keyword evidence="4" id="KW-0765">Sulfation</keyword>
<protein>
    <submittedName>
        <fullName evidence="10">Cholecystokinin</fullName>
    </submittedName>
</protein>
<keyword evidence="8" id="KW-0732">Signal</keyword>
<dbReference type="InterPro" id="IPR013152">
    <property type="entry name" value="Gastrin/cholecystokinin_CS"/>
</dbReference>
<dbReference type="Pfam" id="PF00918">
    <property type="entry name" value="Gastrin"/>
    <property type="match status" value="2"/>
</dbReference>
<feature type="domain" description="Gastrin/cholecystokinin peptide hormone" evidence="9">
    <location>
        <begin position="105"/>
        <end position="143"/>
    </location>
</feature>
<proteinExistence type="inferred from homology"/>
<evidence type="ECO:0000259" key="9">
    <source>
        <dbReference type="Pfam" id="PF00918"/>
    </source>
</evidence>
<dbReference type="InterPro" id="IPR001651">
    <property type="entry name" value="Gastrin/CCK"/>
</dbReference>
<evidence type="ECO:0000256" key="4">
    <source>
        <dbReference type="ARBA" id="ARBA00022641"/>
    </source>
</evidence>
<comment type="similarity">
    <text evidence="2 7">Belongs to the gastrin/cholecystokinin family.</text>
</comment>
<feature type="signal peptide" evidence="8">
    <location>
        <begin position="1"/>
        <end position="20"/>
    </location>
</feature>
<sequence length="143" mass="15631">MKSDVCLCVLMAVLVAGALTQPVAPAEAVDSAVQRAEEAPRRQLRAAVLRTDGEPRARLGALIARYIQQARKVHTVSLGVAVHTMALDVAVHTMSLGVAVHTCDLSTQESLQNLDPSHRISDRDYMGWMDFGRRSAEDYEYPS</sequence>
<dbReference type="GO" id="GO:0005184">
    <property type="term" value="F:neuropeptide hormone activity"/>
    <property type="evidence" value="ECO:0007669"/>
    <property type="project" value="InterPro"/>
</dbReference>
<organism evidence="10 11">
    <name type="scientific">Microtus ochrogaster</name>
    <name type="common">Prairie vole</name>
    <dbReference type="NCBI Taxonomy" id="79684"/>
    <lineage>
        <taxon>Eukaryota</taxon>
        <taxon>Metazoa</taxon>
        <taxon>Chordata</taxon>
        <taxon>Craniata</taxon>
        <taxon>Vertebrata</taxon>
        <taxon>Euteleostomi</taxon>
        <taxon>Mammalia</taxon>
        <taxon>Eutheria</taxon>
        <taxon>Euarchontoglires</taxon>
        <taxon>Glires</taxon>
        <taxon>Rodentia</taxon>
        <taxon>Myomorpha</taxon>
        <taxon>Muroidea</taxon>
        <taxon>Cricetidae</taxon>
        <taxon>Arvicolinae</taxon>
        <taxon>Microtus</taxon>
    </lineage>
</organism>
<dbReference type="GO" id="GO:0007586">
    <property type="term" value="P:digestion"/>
    <property type="evidence" value="ECO:0007669"/>
    <property type="project" value="InterPro"/>
</dbReference>
<evidence type="ECO:0000256" key="1">
    <source>
        <dbReference type="ARBA" id="ARBA00004613"/>
    </source>
</evidence>
<evidence type="ECO:0000256" key="8">
    <source>
        <dbReference type="SAM" id="SignalP"/>
    </source>
</evidence>
<evidence type="ECO:0000256" key="5">
    <source>
        <dbReference type="ARBA" id="ARBA00022685"/>
    </source>
</evidence>